<dbReference type="AlphaFoldDB" id="A0A9D2AX55"/>
<gene>
    <name evidence="1" type="ORF">IAA28_06265</name>
</gene>
<reference evidence="1" key="2">
    <citation type="submission" date="2021-04" db="EMBL/GenBank/DDBJ databases">
        <authorList>
            <person name="Gilroy R."/>
        </authorList>
    </citation>
    <scope>NUCLEOTIDE SEQUENCE</scope>
    <source>
        <strain evidence="1">ChiGjej4B4-12881</strain>
    </source>
</reference>
<reference evidence="1" key="1">
    <citation type="journal article" date="2021" name="PeerJ">
        <title>Extensive microbial diversity within the chicken gut microbiome revealed by metagenomics and culture.</title>
        <authorList>
            <person name="Gilroy R."/>
            <person name="Ravi A."/>
            <person name="Getino M."/>
            <person name="Pursley I."/>
            <person name="Horton D.L."/>
            <person name="Alikhan N.F."/>
            <person name="Baker D."/>
            <person name="Gharbi K."/>
            <person name="Hall N."/>
            <person name="Watson M."/>
            <person name="Adriaenssens E.M."/>
            <person name="Foster-Nyarko E."/>
            <person name="Jarju S."/>
            <person name="Secka A."/>
            <person name="Antonio M."/>
            <person name="Oren A."/>
            <person name="Chaudhuri R.R."/>
            <person name="La Ragione R."/>
            <person name="Hildebrand F."/>
            <person name="Pallen M.J."/>
        </authorList>
    </citation>
    <scope>NUCLEOTIDE SEQUENCE</scope>
    <source>
        <strain evidence="1">ChiGjej4B4-12881</strain>
    </source>
</reference>
<evidence type="ECO:0000313" key="1">
    <source>
        <dbReference type="EMBL" id="HIX52391.1"/>
    </source>
</evidence>
<sequence>MDDFREDRGGKSPASGMEQFRTRISGNNMGFLMGEEHSPRQMVEFLNSGAMFRGFDDVIKSMYPGEDLGARLTKGMEALTGENHDSVARKVRNWLNGRNAPQSRETLFQISFVLGLGEEQASRLLGMVDGMGIHYRNPDELVYAYALRAGLSWKEAIRLKAKALEIMEERRSGADGEETVYTRQLREAFLSVKTEEDLMNFFRQNGRRLGRLHETAYRKFVELLEILRKPESERDIAGPAGEEEKAYTMEEIISNYLGMNVPEGRRLGNMTPLQKLVKKYWPNESSLVNMRNRKEDVSRKVMILLYLIIESYNEEDWDEDGWDEDGWDDWEEDEDGDTRLEIRLEKLNLFLDAYGMNLLDPGNAFDLLVLYAMRAEEMGEQMEMVMDELYTGQGRRKKD</sequence>
<protein>
    <submittedName>
        <fullName evidence="1">Uncharacterized protein</fullName>
    </submittedName>
</protein>
<comment type="caution">
    <text evidence="1">The sequence shown here is derived from an EMBL/GenBank/DDBJ whole genome shotgun (WGS) entry which is preliminary data.</text>
</comment>
<dbReference type="Proteomes" id="UP000886780">
    <property type="component" value="Unassembled WGS sequence"/>
</dbReference>
<organism evidence="1 2">
    <name type="scientific">Candidatus Lachnoclostridium stercoripullorum</name>
    <dbReference type="NCBI Taxonomy" id="2838635"/>
    <lineage>
        <taxon>Bacteria</taxon>
        <taxon>Bacillati</taxon>
        <taxon>Bacillota</taxon>
        <taxon>Clostridia</taxon>
        <taxon>Lachnospirales</taxon>
        <taxon>Lachnospiraceae</taxon>
    </lineage>
</organism>
<proteinExistence type="predicted"/>
<evidence type="ECO:0000313" key="2">
    <source>
        <dbReference type="Proteomes" id="UP000886780"/>
    </source>
</evidence>
<accession>A0A9D2AX55</accession>
<name>A0A9D2AX55_9FIRM</name>
<dbReference type="EMBL" id="DXEU01000109">
    <property type="protein sequence ID" value="HIX52391.1"/>
    <property type="molecule type" value="Genomic_DNA"/>
</dbReference>